<accession>A0A423VMK3</accession>
<gene>
    <name evidence="12" type="ORF">VSDG_07254</name>
</gene>
<evidence type="ECO:0000256" key="8">
    <source>
        <dbReference type="ARBA" id="ARBA00022833"/>
    </source>
</evidence>
<comment type="similarity">
    <text evidence="2 10">Belongs to the peptidase M14 family.</text>
</comment>
<evidence type="ECO:0000256" key="7">
    <source>
        <dbReference type="ARBA" id="ARBA00022801"/>
    </source>
</evidence>
<evidence type="ECO:0000256" key="3">
    <source>
        <dbReference type="ARBA" id="ARBA00022645"/>
    </source>
</evidence>
<keyword evidence="5" id="KW-0479">Metal-binding</keyword>
<dbReference type="PROSITE" id="PS52035">
    <property type="entry name" value="PEPTIDASE_M14"/>
    <property type="match status" value="1"/>
</dbReference>
<dbReference type="EMBL" id="LJZO01000038">
    <property type="protein sequence ID" value="ROV92258.1"/>
    <property type="molecule type" value="Genomic_DNA"/>
</dbReference>
<proteinExistence type="inferred from homology"/>
<keyword evidence="9" id="KW-0482">Metalloprotease</keyword>
<reference evidence="12 13" key="1">
    <citation type="submission" date="2015-09" db="EMBL/GenBank/DDBJ databases">
        <title>Host preference determinants of Valsa canker pathogens revealed by comparative genomics.</title>
        <authorList>
            <person name="Yin Z."/>
            <person name="Huang L."/>
        </authorList>
    </citation>
    <scope>NUCLEOTIDE SEQUENCE [LARGE SCALE GENOMIC DNA]</scope>
    <source>
        <strain evidence="12 13">YSFL</strain>
    </source>
</reference>
<keyword evidence="13" id="KW-1185">Reference proteome</keyword>
<evidence type="ECO:0000256" key="1">
    <source>
        <dbReference type="ARBA" id="ARBA00001947"/>
    </source>
</evidence>
<dbReference type="GO" id="GO:0006508">
    <property type="term" value="P:proteolysis"/>
    <property type="evidence" value="ECO:0007669"/>
    <property type="project" value="UniProtKB-KW"/>
</dbReference>
<comment type="caution">
    <text evidence="12">The sequence shown here is derived from an EMBL/GenBank/DDBJ whole genome shotgun (WGS) entry which is preliminary data.</text>
</comment>
<dbReference type="PANTHER" id="PTHR11705:SF143">
    <property type="entry name" value="SLL0236 PROTEIN"/>
    <property type="match status" value="1"/>
</dbReference>
<keyword evidence="7" id="KW-0378">Hydrolase</keyword>
<dbReference type="InterPro" id="IPR000834">
    <property type="entry name" value="Peptidase_M14"/>
</dbReference>
<keyword evidence="8" id="KW-0862">Zinc</keyword>
<evidence type="ECO:0000313" key="13">
    <source>
        <dbReference type="Proteomes" id="UP000284375"/>
    </source>
</evidence>
<dbReference type="STRING" id="252740.A0A423VMK3"/>
<evidence type="ECO:0000256" key="5">
    <source>
        <dbReference type="ARBA" id="ARBA00022723"/>
    </source>
</evidence>
<evidence type="ECO:0000256" key="10">
    <source>
        <dbReference type="PROSITE-ProRule" id="PRU01379"/>
    </source>
</evidence>
<dbReference type="AlphaFoldDB" id="A0A423VMK3"/>
<evidence type="ECO:0000256" key="6">
    <source>
        <dbReference type="ARBA" id="ARBA00022729"/>
    </source>
</evidence>
<keyword evidence="4" id="KW-0645">Protease</keyword>
<dbReference type="OrthoDB" id="3626597at2759"/>
<organism evidence="12 13">
    <name type="scientific">Cytospora chrysosperma</name>
    <name type="common">Cytospora canker fungus</name>
    <name type="synonym">Sphaeria chrysosperma</name>
    <dbReference type="NCBI Taxonomy" id="252740"/>
    <lineage>
        <taxon>Eukaryota</taxon>
        <taxon>Fungi</taxon>
        <taxon>Dikarya</taxon>
        <taxon>Ascomycota</taxon>
        <taxon>Pezizomycotina</taxon>
        <taxon>Sordariomycetes</taxon>
        <taxon>Sordariomycetidae</taxon>
        <taxon>Diaporthales</taxon>
        <taxon>Cytosporaceae</taxon>
        <taxon>Cytospora</taxon>
    </lineage>
</organism>
<sequence length="328" mass="36892">MHEDLGSSIVAKTQRAKVYHASDSTINRAWFTSYHEYQDHLQFLEDLVAQHPNNSEIVTSGKSYQGNDISAIHIYGNDGGGVMPAVVFHGTVHSREWITTMSSSTITARNLEAKPFVDKYDFHLYPVVNPDGFIHTQTSDRLWRKNRQSTTLATCPGRDINRNWPYKWDTPDGSSTDPCDVLFRGETEGDTSETQVLTTALHKVERQQGLKLYIDWHSYSQVLMTPYGYNCSYVAEGNDEMRLIARGAAEAMTSVYGTNYTSGTICQVLYEASDNSIDYATDIVGGDYAFGVEVRDLGDHGFVLPPEQILPTCREAFEGVKYLLRNLR</sequence>
<feature type="active site" description="Proton donor/acceptor" evidence="10">
    <location>
        <position position="293"/>
    </location>
</feature>
<protein>
    <recommendedName>
        <fullName evidence="11">Peptidase M14 domain-containing protein</fullName>
    </recommendedName>
</protein>
<dbReference type="CDD" id="cd03860">
    <property type="entry name" value="M14_CP_A-B_like"/>
    <property type="match status" value="1"/>
</dbReference>
<evidence type="ECO:0000256" key="9">
    <source>
        <dbReference type="ARBA" id="ARBA00023049"/>
    </source>
</evidence>
<feature type="domain" description="Peptidase M14" evidence="11">
    <location>
        <begin position="33"/>
        <end position="327"/>
    </location>
</feature>
<dbReference type="Pfam" id="PF00246">
    <property type="entry name" value="Peptidase_M14"/>
    <property type="match status" value="1"/>
</dbReference>
<dbReference type="SUPFAM" id="SSF53187">
    <property type="entry name" value="Zn-dependent exopeptidases"/>
    <property type="match status" value="1"/>
</dbReference>
<comment type="cofactor">
    <cofactor evidence="1">
        <name>Zn(2+)</name>
        <dbReference type="ChEBI" id="CHEBI:29105"/>
    </cofactor>
</comment>
<dbReference type="GO" id="GO:0008270">
    <property type="term" value="F:zinc ion binding"/>
    <property type="evidence" value="ECO:0007669"/>
    <property type="project" value="InterPro"/>
</dbReference>
<evidence type="ECO:0000313" key="12">
    <source>
        <dbReference type="EMBL" id="ROV92258.1"/>
    </source>
</evidence>
<evidence type="ECO:0000259" key="11">
    <source>
        <dbReference type="PROSITE" id="PS52035"/>
    </source>
</evidence>
<dbReference type="FunFam" id="3.40.630.10:FF:000084">
    <property type="entry name" value="Carboxypeptidase B2"/>
    <property type="match status" value="1"/>
</dbReference>
<keyword evidence="3" id="KW-0121">Carboxypeptidase</keyword>
<dbReference type="PANTHER" id="PTHR11705">
    <property type="entry name" value="PROTEASE FAMILY M14 CARBOXYPEPTIDASE A,B"/>
    <property type="match status" value="1"/>
</dbReference>
<dbReference type="PRINTS" id="PR00765">
    <property type="entry name" value="CRBOXYPTASEA"/>
</dbReference>
<evidence type="ECO:0000256" key="2">
    <source>
        <dbReference type="ARBA" id="ARBA00005988"/>
    </source>
</evidence>
<name>A0A423VMK3_CYTCH</name>
<keyword evidence="6" id="KW-0732">Signal</keyword>
<dbReference type="SMART" id="SM00631">
    <property type="entry name" value="Zn_pept"/>
    <property type="match status" value="1"/>
</dbReference>
<dbReference type="Proteomes" id="UP000284375">
    <property type="component" value="Unassembled WGS sequence"/>
</dbReference>
<evidence type="ECO:0000256" key="4">
    <source>
        <dbReference type="ARBA" id="ARBA00022670"/>
    </source>
</evidence>
<dbReference type="Gene3D" id="3.40.630.10">
    <property type="entry name" value="Zn peptidases"/>
    <property type="match status" value="1"/>
</dbReference>
<dbReference type="GO" id="GO:0004181">
    <property type="term" value="F:metallocarboxypeptidase activity"/>
    <property type="evidence" value="ECO:0007669"/>
    <property type="project" value="InterPro"/>
</dbReference>